<dbReference type="InterPro" id="IPR050834">
    <property type="entry name" value="Glycosyltransf_2"/>
</dbReference>
<organism evidence="2 3">
    <name type="scientific">Aequorivita viscosa</name>
    <dbReference type="NCBI Taxonomy" id="797419"/>
    <lineage>
        <taxon>Bacteria</taxon>
        <taxon>Pseudomonadati</taxon>
        <taxon>Bacteroidota</taxon>
        <taxon>Flavobacteriia</taxon>
        <taxon>Flavobacteriales</taxon>
        <taxon>Flavobacteriaceae</taxon>
        <taxon>Aequorivita</taxon>
    </lineage>
</organism>
<dbReference type="AlphaFoldDB" id="A0A1M6AYF3"/>
<dbReference type="RefSeq" id="WP_073214230.1">
    <property type="nucleotide sequence ID" value="NZ_FNNS01000004.1"/>
</dbReference>
<dbReference type="InterPro" id="IPR029044">
    <property type="entry name" value="Nucleotide-diphossugar_trans"/>
</dbReference>
<evidence type="ECO:0000313" key="2">
    <source>
        <dbReference type="EMBL" id="SHI41348.1"/>
    </source>
</evidence>
<dbReference type="STRING" id="797419.SAMN05216556_10458"/>
<dbReference type="Proteomes" id="UP000184172">
    <property type="component" value="Unassembled WGS sequence"/>
</dbReference>
<dbReference type="OrthoDB" id="761861at2"/>
<feature type="domain" description="Glycosyltransferase 2-like" evidence="1">
    <location>
        <begin position="3"/>
        <end position="154"/>
    </location>
</feature>
<accession>A0A1M6AYF3</accession>
<dbReference type="PANTHER" id="PTHR43685:SF2">
    <property type="entry name" value="GLYCOSYLTRANSFERASE 2-LIKE DOMAIN-CONTAINING PROTEIN"/>
    <property type="match status" value="1"/>
</dbReference>
<dbReference type="GO" id="GO:0016740">
    <property type="term" value="F:transferase activity"/>
    <property type="evidence" value="ECO:0007669"/>
    <property type="project" value="UniProtKB-KW"/>
</dbReference>
<dbReference type="Gene3D" id="3.90.550.10">
    <property type="entry name" value="Spore Coat Polysaccharide Biosynthesis Protein SpsA, Chain A"/>
    <property type="match status" value="1"/>
</dbReference>
<keyword evidence="2" id="KW-0808">Transferase</keyword>
<dbReference type="SUPFAM" id="SSF53448">
    <property type="entry name" value="Nucleotide-diphospho-sugar transferases"/>
    <property type="match status" value="1"/>
</dbReference>
<protein>
    <submittedName>
        <fullName evidence="2">Glycosyl transferase family 2</fullName>
    </submittedName>
</protein>
<dbReference type="CDD" id="cd00761">
    <property type="entry name" value="Glyco_tranf_GTA_type"/>
    <property type="match status" value="1"/>
</dbReference>
<evidence type="ECO:0000259" key="1">
    <source>
        <dbReference type="Pfam" id="PF00535"/>
    </source>
</evidence>
<sequence>MISILIPTYNYKVLSLVSAIHKQLEITNIEYEIRVYDDGSPNPEPENDGINNFKNSVYKKLEKNIGRTAIRNLMASEAKYDWVLFLDADVLPKNSNFIESYVKAISNNNCDVIFGGISYEEVRPIREKILRWKYGRAREAKSVTLRQKEPFFIISQNLCIKRSVFLQANTLLENHYGLDNFFSNQLKKMNTKVVHIDNPVIHFGLEENDKFIKKALKAVESTVILEKKELMDDDMRPIQKSYLKLKKLHLSSVFSLIISTFKTTMERNFNSKNPNLFWFDLYRLNYYIKLKKQHNA</sequence>
<dbReference type="Pfam" id="PF00535">
    <property type="entry name" value="Glycos_transf_2"/>
    <property type="match status" value="1"/>
</dbReference>
<proteinExistence type="predicted"/>
<evidence type="ECO:0000313" key="3">
    <source>
        <dbReference type="Proteomes" id="UP000184172"/>
    </source>
</evidence>
<dbReference type="EMBL" id="FQYV01000002">
    <property type="protein sequence ID" value="SHI41348.1"/>
    <property type="molecule type" value="Genomic_DNA"/>
</dbReference>
<dbReference type="PANTHER" id="PTHR43685">
    <property type="entry name" value="GLYCOSYLTRANSFERASE"/>
    <property type="match status" value="1"/>
</dbReference>
<dbReference type="InterPro" id="IPR001173">
    <property type="entry name" value="Glyco_trans_2-like"/>
</dbReference>
<gene>
    <name evidence="2" type="ORF">SAMN04487908_10255</name>
</gene>
<keyword evidence="3" id="KW-1185">Reference proteome</keyword>
<name>A0A1M6AYF3_9FLAO</name>
<reference evidence="3" key="1">
    <citation type="submission" date="2016-11" db="EMBL/GenBank/DDBJ databases">
        <authorList>
            <person name="Varghese N."/>
            <person name="Submissions S."/>
        </authorList>
    </citation>
    <scope>NUCLEOTIDE SEQUENCE [LARGE SCALE GENOMIC DNA]</scope>
    <source>
        <strain evidence="3">DSM 26349</strain>
    </source>
</reference>